<evidence type="ECO:0000256" key="2">
    <source>
        <dbReference type="ARBA" id="ARBA00022723"/>
    </source>
</evidence>
<feature type="domain" description="Zn(2)-C6 fungal-type" evidence="8">
    <location>
        <begin position="27"/>
        <end position="56"/>
    </location>
</feature>
<name>A0A3A2Z794_9EURO</name>
<keyword evidence="2" id="KW-0479">Metal-binding</keyword>
<keyword evidence="3" id="KW-0805">Transcription regulation</keyword>
<feature type="region of interest" description="Disordered" evidence="7">
    <location>
        <begin position="1"/>
        <end position="28"/>
    </location>
</feature>
<dbReference type="Gene3D" id="4.10.240.10">
    <property type="entry name" value="Zn(2)-C6 fungal-type DNA-binding domain"/>
    <property type="match status" value="1"/>
</dbReference>
<evidence type="ECO:0000313" key="9">
    <source>
        <dbReference type="EMBL" id="RJE18736.1"/>
    </source>
</evidence>
<evidence type="ECO:0000313" key="10">
    <source>
        <dbReference type="Proteomes" id="UP000266188"/>
    </source>
</evidence>
<dbReference type="AlphaFoldDB" id="A0A3A2Z794"/>
<dbReference type="InterPro" id="IPR036864">
    <property type="entry name" value="Zn2-C6_fun-type_DNA-bd_sf"/>
</dbReference>
<dbReference type="InterPro" id="IPR007219">
    <property type="entry name" value="XnlR_reg_dom"/>
</dbReference>
<dbReference type="CDD" id="cd12148">
    <property type="entry name" value="fungal_TF_MHR"/>
    <property type="match status" value="1"/>
</dbReference>
<organism evidence="9 10">
    <name type="scientific">Aspergillus sclerotialis</name>
    <dbReference type="NCBI Taxonomy" id="2070753"/>
    <lineage>
        <taxon>Eukaryota</taxon>
        <taxon>Fungi</taxon>
        <taxon>Dikarya</taxon>
        <taxon>Ascomycota</taxon>
        <taxon>Pezizomycotina</taxon>
        <taxon>Eurotiomycetes</taxon>
        <taxon>Eurotiomycetidae</taxon>
        <taxon>Eurotiales</taxon>
        <taxon>Aspergillaceae</taxon>
        <taxon>Aspergillus</taxon>
        <taxon>Aspergillus subgen. Polypaecilum</taxon>
    </lineage>
</organism>
<dbReference type="InterPro" id="IPR050613">
    <property type="entry name" value="Sec_Metabolite_Reg"/>
</dbReference>
<reference evidence="10" key="1">
    <citation type="submission" date="2017-02" db="EMBL/GenBank/DDBJ databases">
        <authorList>
            <person name="Tafer H."/>
            <person name="Lopandic K."/>
        </authorList>
    </citation>
    <scope>NUCLEOTIDE SEQUENCE [LARGE SCALE GENOMIC DNA]</scope>
    <source>
        <strain evidence="10">CBS 366.77</strain>
    </source>
</reference>
<dbReference type="PANTHER" id="PTHR31001:SF50">
    <property type="entry name" value="ZN(II)2CYS6 TRANSCRIPTION FACTOR (EUROFUNG)"/>
    <property type="match status" value="1"/>
</dbReference>
<dbReference type="SUPFAM" id="SSF57701">
    <property type="entry name" value="Zn2/Cys6 DNA-binding domain"/>
    <property type="match status" value="1"/>
</dbReference>
<accession>A0A3A2Z794</accession>
<proteinExistence type="predicted"/>
<evidence type="ECO:0000256" key="1">
    <source>
        <dbReference type="ARBA" id="ARBA00004123"/>
    </source>
</evidence>
<keyword evidence="4" id="KW-0238">DNA-binding</keyword>
<comment type="caution">
    <text evidence="9">The sequence shown here is derived from an EMBL/GenBank/DDBJ whole genome shotgun (WGS) entry which is preliminary data.</text>
</comment>
<evidence type="ECO:0000256" key="7">
    <source>
        <dbReference type="SAM" id="MobiDB-lite"/>
    </source>
</evidence>
<sequence>MTGRVQKRQHLTSIYDSPSPQPSNPRSCVSCHRRKVRCDRYVPCKNCVKAGWTCTYPSIQRGRSEKAPSLQDVTDRLERVESLLLKHLEKQSTYDQRDAGAGGTLLKAPDLQSMAKEQPGRPWEVLLRDGERDQYVNNSNLHDLLPDKDHMKPPVSFASGGVTASSLGTFNLNIGVASPGKFDFSSDASEFHPNPQLALNLWATYVRKVDPVLKILHIPTSQSVVIGIILKPTSANPSQVALVFAIYFASVTSLDDIEAASILPESKNTLLDRFKAGLNQALMQADFLNKPELLSLQALAIFLTCLRVHDAGRGVWILNGIAIRLAQSIGLHRDGRSLNLSVFESELRLRLWWHFCLLDSRSPEDHGFELTVDILNQGPRLPLNVNDDQLCPSMTAMPRESETWTEMTFSLSQIQGARLLHPILGTREESSAETLAAKRRTIEDHTKWTRQKYLLDDNASDPLHASASHHYSTACAKMEFILQLREEIYFHRQESSSGRSDNEIRPSFKTACHVLERSKVLLNGQISKQFAWLFKTYTQWYALAYTLRCLTVWPCVPEAEQTWNTINEIFASVPQFRSHSDPLSGDTGNSSIWRCLMLLRAQALRARTESHPDPTSGLHQEDINATAMPQQTQEFAAFSRESSMTEEVVIGQTLGTITDWGQCILPADYSTPFLPEWDAVINGNFYSGIP</sequence>
<dbReference type="SMART" id="SM00906">
    <property type="entry name" value="Fungal_trans"/>
    <property type="match status" value="1"/>
</dbReference>
<dbReference type="EMBL" id="MVGC01000501">
    <property type="protein sequence ID" value="RJE18736.1"/>
    <property type="molecule type" value="Genomic_DNA"/>
</dbReference>
<dbReference type="CDD" id="cd00067">
    <property type="entry name" value="GAL4"/>
    <property type="match status" value="1"/>
</dbReference>
<dbReference type="GO" id="GO:0003677">
    <property type="term" value="F:DNA binding"/>
    <property type="evidence" value="ECO:0007669"/>
    <property type="project" value="UniProtKB-KW"/>
</dbReference>
<dbReference type="Proteomes" id="UP000266188">
    <property type="component" value="Unassembled WGS sequence"/>
</dbReference>
<keyword evidence="10" id="KW-1185">Reference proteome</keyword>
<evidence type="ECO:0000256" key="3">
    <source>
        <dbReference type="ARBA" id="ARBA00023015"/>
    </source>
</evidence>
<evidence type="ECO:0000256" key="5">
    <source>
        <dbReference type="ARBA" id="ARBA00023163"/>
    </source>
</evidence>
<keyword evidence="6" id="KW-0539">Nucleus</keyword>
<dbReference type="Pfam" id="PF04082">
    <property type="entry name" value="Fungal_trans"/>
    <property type="match status" value="1"/>
</dbReference>
<keyword evidence="5" id="KW-0804">Transcription</keyword>
<dbReference type="PANTHER" id="PTHR31001">
    <property type="entry name" value="UNCHARACTERIZED TRANSCRIPTIONAL REGULATORY PROTEIN"/>
    <property type="match status" value="1"/>
</dbReference>
<dbReference type="GO" id="GO:0006351">
    <property type="term" value="P:DNA-templated transcription"/>
    <property type="evidence" value="ECO:0007669"/>
    <property type="project" value="InterPro"/>
</dbReference>
<dbReference type="GO" id="GO:0000981">
    <property type="term" value="F:DNA-binding transcription factor activity, RNA polymerase II-specific"/>
    <property type="evidence" value="ECO:0007669"/>
    <property type="project" value="InterPro"/>
</dbReference>
<protein>
    <recommendedName>
        <fullName evidence="8">Zn(2)-C6 fungal-type domain-containing protein</fullName>
    </recommendedName>
</protein>
<comment type="subcellular location">
    <subcellularLocation>
        <location evidence="1">Nucleus</location>
    </subcellularLocation>
</comment>
<dbReference type="GO" id="GO:0008270">
    <property type="term" value="F:zinc ion binding"/>
    <property type="evidence" value="ECO:0007669"/>
    <property type="project" value="InterPro"/>
</dbReference>
<feature type="compositionally biased region" description="Basic residues" evidence="7">
    <location>
        <begin position="1"/>
        <end position="10"/>
    </location>
</feature>
<dbReference type="PROSITE" id="PS00463">
    <property type="entry name" value="ZN2_CY6_FUNGAL_1"/>
    <property type="match status" value="1"/>
</dbReference>
<evidence type="ECO:0000256" key="6">
    <source>
        <dbReference type="ARBA" id="ARBA00023242"/>
    </source>
</evidence>
<evidence type="ECO:0000259" key="8">
    <source>
        <dbReference type="PROSITE" id="PS50048"/>
    </source>
</evidence>
<dbReference type="GO" id="GO:0005634">
    <property type="term" value="C:nucleus"/>
    <property type="evidence" value="ECO:0007669"/>
    <property type="project" value="UniProtKB-SubCell"/>
</dbReference>
<dbReference type="SMART" id="SM00066">
    <property type="entry name" value="GAL4"/>
    <property type="match status" value="1"/>
</dbReference>
<dbReference type="PROSITE" id="PS50048">
    <property type="entry name" value="ZN2_CY6_FUNGAL_2"/>
    <property type="match status" value="1"/>
</dbReference>
<gene>
    <name evidence="9" type="ORF">PHISCL_08923</name>
</gene>
<dbReference type="Pfam" id="PF00172">
    <property type="entry name" value="Zn_clus"/>
    <property type="match status" value="1"/>
</dbReference>
<evidence type="ECO:0000256" key="4">
    <source>
        <dbReference type="ARBA" id="ARBA00023125"/>
    </source>
</evidence>
<dbReference type="OrthoDB" id="424974at2759"/>
<dbReference type="InterPro" id="IPR001138">
    <property type="entry name" value="Zn2Cys6_DnaBD"/>
</dbReference>